<evidence type="ECO:0000256" key="1">
    <source>
        <dbReference type="SAM" id="MobiDB-lite"/>
    </source>
</evidence>
<name>A0ABU0TT51_MICTR</name>
<feature type="region of interest" description="Disordered" evidence="1">
    <location>
        <begin position="55"/>
        <end position="82"/>
    </location>
</feature>
<organism evidence="2 3">
    <name type="scientific">Microbacterium trichothecenolyticum</name>
    <name type="common">Aureobacterium trichothecenolyticum</name>
    <dbReference type="NCBI Taxonomy" id="69370"/>
    <lineage>
        <taxon>Bacteria</taxon>
        <taxon>Bacillati</taxon>
        <taxon>Actinomycetota</taxon>
        <taxon>Actinomycetes</taxon>
        <taxon>Micrococcales</taxon>
        <taxon>Microbacteriaceae</taxon>
        <taxon>Microbacterium</taxon>
    </lineage>
</organism>
<accession>A0ABU0TT51</accession>
<reference evidence="2 3" key="1">
    <citation type="submission" date="2023-07" db="EMBL/GenBank/DDBJ databases">
        <title>Functional and genomic diversity of the sorghum phyllosphere microbiome.</title>
        <authorList>
            <person name="Shade A."/>
        </authorList>
    </citation>
    <scope>NUCLEOTIDE SEQUENCE [LARGE SCALE GENOMIC DNA]</scope>
    <source>
        <strain evidence="2 3">SORGH_AS_1207</strain>
    </source>
</reference>
<gene>
    <name evidence="2" type="ORF">QE412_001415</name>
</gene>
<dbReference type="EMBL" id="JAUTBF010000001">
    <property type="protein sequence ID" value="MDQ1122842.1"/>
    <property type="molecule type" value="Genomic_DNA"/>
</dbReference>
<sequence length="82" mass="8712">MLVGFAGRRPRLAVFGGNDLRGNRVDFTHDGYALLTAIRSASTLTVGRAKRIGRPAHQATGVAHTEEILMSRGSVPPPPPPP</sequence>
<comment type="caution">
    <text evidence="2">The sequence shown here is derived from an EMBL/GenBank/DDBJ whole genome shotgun (WGS) entry which is preliminary data.</text>
</comment>
<evidence type="ECO:0000313" key="3">
    <source>
        <dbReference type="Proteomes" id="UP001226691"/>
    </source>
</evidence>
<protein>
    <submittedName>
        <fullName evidence="2">Uncharacterized protein</fullName>
    </submittedName>
</protein>
<evidence type="ECO:0000313" key="2">
    <source>
        <dbReference type="EMBL" id="MDQ1122842.1"/>
    </source>
</evidence>
<proteinExistence type="predicted"/>
<dbReference type="Proteomes" id="UP001226691">
    <property type="component" value="Unassembled WGS sequence"/>
</dbReference>
<keyword evidence="3" id="KW-1185">Reference proteome</keyword>